<dbReference type="SUPFAM" id="SSF53448">
    <property type="entry name" value="Nucleotide-diphospho-sugar transferases"/>
    <property type="match status" value="1"/>
</dbReference>
<dbReference type="Proteomes" id="UP000502421">
    <property type="component" value="Chromosome"/>
</dbReference>
<dbReference type="Pfam" id="PF00535">
    <property type="entry name" value="Glycos_transf_2"/>
    <property type="match status" value="1"/>
</dbReference>
<evidence type="ECO:0000259" key="1">
    <source>
        <dbReference type="Pfam" id="PF00535"/>
    </source>
</evidence>
<reference evidence="2" key="2">
    <citation type="submission" date="2020-09" db="EMBL/GenBank/DDBJ databases">
        <authorList>
            <person name="Kittiwongwattana C."/>
        </authorList>
    </citation>
    <scope>NUCLEOTIDE SEQUENCE</scope>
    <source>
        <strain evidence="2">1310</strain>
    </source>
</reference>
<dbReference type="KEGG" id="coy:HF329_23550"/>
<dbReference type="EMBL" id="CP051204">
    <property type="protein sequence ID" value="QJB40619.1"/>
    <property type="molecule type" value="Genomic_DNA"/>
</dbReference>
<protein>
    <submittedName>
        <fullName evidence="2">Glycosyltransferase</fullName>
    </submittedName>
</protein>
<dbReference type="PANTHER" id="PTHR43179:SF10">
    <property type="entry name" value="GLYCOSYL TRANSFERASE"/>
    <property type="match status" value="1"/>
</dbReference>
<proteinExistence type="predicted"/>
<dbReference type="InterPro" id="IPR029044">
    <property type="entry name" value="Nucleotide-diphossugar_trans"/>
</dbReference>
<evidence type="ECO:0000313" key="3">
    <source>
        <dbReference type="EMBL" id="QJB40619.1"/>
    </source>
</evidence>
<evidence type="ECO:0000313" key="4">
    <source>
        <dbReference type="Proteomes" id="UP000502421"/>
    </source>
</evidence>
<dbReference type="EMBL" id="CP051205">
    <property type="protein sequence ID" value="QJB34100.1"/>
    <property type="molecule type" value="Genomic_DNA"/>
</dbReference>
<sequence length="270" mass="31599">MYDVVASIVLYNSAANMVEKAIKSVLESPLNVKVYLVDNSPDDSLRTLNDIDRERIVYIHNGKNIGFGAAHNIAIRKSRTETKYNLILNGDVHFDRTVLPQIFDYMQQNGHVGQLGVKTLYPDGSLQYLCKMLPTPFDLIARRFIPGPLRGLFKQKLLRYEMRHRSYDNMMKIPNLSGCFMFIRASVLEEVEGFDENIFLYTEDVDLTRRIHSKYDTIYYPYATIYHEFAKGSYKSPVLLKHHIRSAIYYFNKWGWFIDKERSRINKMLI</sequence>
<evidence type="ECO:0000313" key="5">
    <source>
        <dbReference type="Proteomes" id="UP000503144"/>
    </source>
</evidence>
<keyword evidence="5" id="KW-1185">Reference proteome</keyword>
<accession>A0AAE6ZMI4</accession>
<dbReference type="RefSeq" id="WP_168807832.1">
    <property type="nucleotide sequence ID" value="NZ_CP051204.2"/>
</dbReference>
<organism evidence="2 4">
    <name type="scientific">Chitinophaga oryzae</name>
    <dbReference type="NCBI Taxonomy" id="2725414"/>
    <lineage>
        <taxon>Bacteria</taxon>
        <taxon>Pseudomonadati</taxon>
        <taxon>Bacteroidota</taxon>
        <taxon>Chitinophagia</taxon>
        <taxon>Chitinophagales</taxon>
        <taxon>Chitinophagaceae</taxon>
        <taxon>Chitinophaga</taxon>
    </lineage>
</organism>
<evidence type="ECO:0000313" key="2">
    <source>
        <dbReference type="EMBL" id="QJB34100.1"/>
    </source>
</evidence>
<gene>
    <name evidence="3" type="ORF">HF324_23400</name>
    <name evidence="2" type="ORF">HF329_23550</name>
</gene>
<reference evidence="4" key="1">
    <citation type="submission" date="2020-04" db="EMBL/GenBank/DDBJ databases">
        <authorList>
            <person name="Kittiwongwattana C."/>
        </authorList>
    </citation>
    <scope>NUCLEOTIDE SEQUENCE [LARGE SCALE GENOMIC DNA]</scope>
    <source>
        <strain evidence="3">1303</strain>
        <strain evidence="4">1310</strain>
    </source>
</reference>
<dbReference type="Gene3D" id="3.90.550.10">
    <property type="entry name" value="Spore Coat Polysaccharide Biosynthesis Protein SpsA, Chain A"/>
    <property type="match status" value="1"/>
</dbReference>
<name>A0AAE6ZMI4_9BACT</name>
<dbReference type="Proteomes" id="UP000503144">
    <property type="component" value="Chromosome"/>
</dbReference>
<dbReference type="AlphaFoldDB" id="A0AAE6ZMI4"/>
<feature type="domain" description="Glycosyltransferase 2-like" evidence="1">
    <location>
        <begin position="8"/>
        <end position="190"/>
    </location>
</feature>
<dbReference type="InterPro" id="IPR001173">
    <property type="entry name" value="Glyco_trans_2-like"/>
</dbReference>
<dbReference type="PANTHER" id="PTHR43179">
    <property type="entry name" value="RHAMNOSYLTRANSFERASE WBBL"/>
    <property type="match status" value="1"/>
</dbReference>